<keyword evidence="1" id="KW-0812">Transmembrane</keyword>
<evidence type="ECO:0000259" key="2">
    <source>
        <dbReference type="Pfam" id="PF00884"/>
    </source>
</evidence>
<dbReference type="InterPro" id="IPR000917">
    <property type="entry name" value="Sulfatase_N"/>
</dbReference>
<dbReference type="PANTHER" id="PTHR43751:SF3">
    <property type="entry name" value="SULFATASE N-TERMINAL DOMAIN-CONTAINING PROTEIN"/>
    <property type="match status" value="1"/>
</dbReference>
<dbReference type="InterPro" id="IPR017850">
    <property type="entry name" value="Alkaline_phosphatase_core_sf"/>
</dbReference>
<evidence type="ECO:0000256" key="1">
    <source>
        <dbReference type="SAM" id="Phobius"/>
    </source>
</evidence>
<organism evidence="3 4">
    <name type="scientific">Penicillium flavigenum</name>
    <dbReference type="NCBI Taxonomy" id="254877"/>
    <lineage>
        <taxon>Eukaryota</taxon>
        <taxon>Fungi</taxon>
        <taxon>Dikarya</taxon>
        <taxon>Ascomycota</taxon>
        <taxon>Pezizomycotina</taxon>
        <taxon>Eurotiomycetes</taxon>
        <taxon>Eurotiomycetidae</taxon>
        <taxon>Eurotiales</taxon>
        <taxon>Aspergillaceae</taxon>
        <taxon>Penicillium</taxon>
    </lineage>
</organism>
<reference evidence="4" key="1">
    <citation type="journal article" date="2017" name="Nat. Microbiol.">
        <title>Global analysis of biosynthetic gene clusters reveals vast potential of secondary metabolite production in Penicillium species.</title>
        <authorList>
            <person name="Nielsen J.C."/>
            <person name="Grijseels S."/>
            <person name="Prigent S."/>
            <person name="Ji B."/>
            <person name="Dainat J."/>
            <person name="Nielsen K.F."/>
            <person name="Frisvad J.C."/>
            <person name="Workman M."/>
            <person name="Nielsen J."/>
        </authorList>
    </citation>
    <scope>NUCLEOTIDE SEQUENCE [LARGE SCALE GENOMIC DNA]</scope>
    <source>
        <strain evidence="4">IBT 14082</strain>
    </source>
</reference>
<feature type="transmembrane region" description="Helical" evidence="1">
    <location>
        <begin position="235"/>
        <end position="255"/>
    </location>
</feature>
<comment type="caution">
    <text evidence="3">The sequence shown here is derived from an EMBL/GenBank/DDBJ whole genome shotgun (WGS) entry which is preliminary data.</text>
</comment>
<dbReference type="EMBL" id="MLQL01000022">
    <property type="protein sequence ID" value="OQE18025.1"/>
    <property type="molecule type" value="Genomic_DNA"/>
</dbReference>
<dbReference type="Proteomes" id="UP000191342">
    <property type="component" value="Unassembled WGS sequence"/>
</dbReference>
<dbReference type="Gene3D" id="3.40.720.10">
    <property type="entry name" value="Alkaline Phosphatase, subunit A"/>
    <property type="match status" value="1"/>
</dbReference>
<feature type="transmembrane region" description="Helical" evidence="1">
    <location>
        <begin position="12"/>
        <end position="35"/>
    </location>
</feature>
<feature type="domain" description="Sulfatase N-terminal" evidence="2">
    <location>
        <begin position="513"/>
        <end position="784"/>
    </location>
</feature>
<feature type="transmembrane region" description="Helical" evidence="1">
    <location>
        <begin position="204"/>
        <end position="228"/>
    </location>
</feature>
<dbReference type="InterPro" id="IPR052701">
    <property type="entry name" value="GAG_Ulvan_Degrading_Sulfatases"/>
</dbReference>
<dbReference type="STRING" id="254877.A0A1V6SVI6"/>
<sequence>MHLWARVSSGGCCVLFWILQGCVDLWTLCLASILLSKFKSLFLVCFFSVHIMKPAWELQGGLSQRLRGKLESAAIIALEVARSPQAHLDRAWAAYRAYFFSVIFISLVLSKAFHIYAHLNALTVLSLLAWGPTFFLLDILLILGARSLARSYEWRTTRDIAAVFIALFSLYVSSMLSANLSFYIHKGVEIHWRISSGFHKDKPAATTVLSALFVAILLEASILVGAFYATPYLSWVTAAFLRVWGAVLSATYRYFRPNKQVLPHPDTYEQIAIDDYEVGDDDNDSISGLDAPQDPPVQKSRALLKPIIVVSCSAILLFLRVIRPHDMTYSFLSGSLPLAPFGGLKLGSSEQGIASLPGDFTWLEGKTALDSFPTFDWLHTGDAATAFPNWSPFHLSHFNNTALKNYTYEHYNPTKDPLHIPNLQNDILEPIRDVLHSGDVKIKHIILIKLESNRQDVFPFRSDSYIMEHIKNSWNGNIPDEVMDKLANLTPIAERFTGFETGFNENKDRPKPYGGLSAKNAYTSGTYTMKSITGTMCGVSPMAVQDNLEYLHDIYQPCLPHIFHALSQQSNITSDTEDWTSWPWHSKWMQSHYGTWDHQEDLTPVMGFKDITTKESINEAGAIYIPEEPEDEQKYGHPDHTLKNYMRDAFAEAKKNNTRLFIGHLTHNTHTPWFKPGDYEEYFGNGAGWNDKVNRYLNTIKYQDDWLASILEVLDEAGVADETLLVMAGDHGLSLPNDGGITANHDPHVGSFHVPLLFAHPKLPPVEISSAVVSTQILPSLLDILIETSNINEQSAHILKDLLPLYEGQSLLRPLIPEQDKKQEWHFSTMNPGGTWVSMRAAAKPYRLVVPLIQDAPWRFTDVVADPLEFDPEEDLNIVTLFDIVQTRHGPEAARWLSEAAHVSQWWIAENHRRWKYSPDEPRTS</sequence>
<dbReference type="PANTHER" id="PTHR43751">
    <property type="entry name" value="SULFATASE"/>
    <property type="match status" value="1"/>
</dbReference>
<feature type="transmembrane region" description="Helical" evidence="1">
    <location>
        <begin position="97"/>
        <end position="117"/>
    </location>
</feature>
<proteinExistence type="predicted"/>
<feature type="transmembrane region" description="Helical" evidence="1">
    <location>
        <begin position="161"/>
        <end position="184"/>
    </location>
</feature>
<evidence type="ECO:0000313" key="4">
    <source>
        <dbReference type="Proteomes" id="UP000191342"/>
    </source>
</evidence>
<dbReference type="SUPFAM" id="SSF53649">
    <property type="entry name" value="Alkaline phosphatase-like"/>
    <property type="match status" value="1"/>
</dbReference>
<keyword evidence="1" id="KW-1133">Transmembrane helix</keyword>
<gene>
    <name evidence="3" type="ORF">PENFLA_c022G09684</name>
</gene>
<name>A0A1V6SVI6_9EURO</name>
<keyword evidence="4" id="KW-1185">Reference proteome</keyword>
<protein>
    <recommendedName>
        <fullName evidence="2">Sulfatase N-terminal domain-containing protein</fullName>
    </recommendedName>
</protein>
<feature type="transmembrane region" description="Helical" evidence="1">
    <location>
        <begin position="129"/>
        <end position="149"/>
    </location>
</feature>
<keyword evidence="1" id="KW-0472">Membrane</keyword>
<accession>A0A1V6SVI6</accession>
<dbReference type="AlphaFoldDB" id="A0A1V6SVI6"/>
<dbReference type="OrthoDB" id="103349at2759"/>
<dbReference type="PROSITE" id="PS51257">
    <property type="entry name" value="PROKAR_LIPOPROTEIN"/>
    <property type="match status" value="1"/>
</dbReference>
<dbReference type="Pfam" id="PF00884">
    <property type="entry name" value="Sulfatase"/>
    <property type="match status" value="1"/>
</dbReference>
<evidence type="ECO:0000313" key="3">
    <source>
        <dbReference type="EMBL" id="OQE18025.1"/>
    </source>
</evidence>